<feature type="region of interest" description="Disordered" evidence="1">
    <location>
        <begin position="38"/>
        <end position="164"/>
    </location>
</feature>
<feature type="chain" id="PRO_5040151016" description="Secreted protein" evidence="2">
    <location>
        <begin position="21"/>
        <end position="164"/>
    </location>
</feature>
<dbReference type="EMBL" id="MU001504">
    <property type="protein sequence ID" value="KAF2442195.1"/>
    <property type="molecule type" value="Genomic_DNA"/>
</dbReference>
<evidence type="ECO:0008006" key="5">
    <source>
        <dbReference type="Google" id="ProtNLM"/>
    </source>
</evidence>
<proteinExistence type="predicted"/>
<evidence type="ECO:0000313" key="4">
    <source>
        <dbReference type="Proteomes" id="UP000799764"/>
    </source>
</evidence>
<protein>
    <recommendedName>
        <fullName evidence="5">Secreted protein</fullName>
    </recommendedName>
</protein>
<dbReference type="Proteomes" id="UP000799764">
    <property type="component" value="Unassembled WGS sequence"/>
</dbReference>
<feature type="signal peptide" evidence="2">
    <location>
        <begin position="1"/>
        <end position="20"/>
    </location>
</feature>
<accession>A0A9P4PBY6</accession>
<keyword evidence="4" id="KW-1185">Reference proteome</keyword>
<reference evidence="3" key="1">
    <citation type="journal article" date="2020" name="Stud. Mycol.">
        <title>101 Dothideomycetes genomes: a test case for predicting lifestyles and emergence of pathogens.</title>
        <authorList>
            <person name="Haridas S."/>
            <person name="Albert R."/>
            <person name="Binder M."/>
            <person name="Bloem J."/>
            <person name="Labutti K."/>
            <person name="Salamov A."/>
            <person name="Andreopoulos B."/>
            <person name="Baker S."/>
            <person name="Barry K."/>
            <person name="Bills G."/>
            <person name="Bluhm B."/>
            <person name="Cannon C."/>
            <person name="Castanera R."/>
            <person name="Culley D."/>
            <person name="Daum C."/>
            <person name="Ezra D."/>
            <person name="Gonzalez J."/>
            <person name="Henrissat B."/>
            <person name="Kuo A."/>
            <person name="Liang C."/>
            <person name="Lipzen A."/>
            <person name="Lutzoni F."/>
            <person name="Magnuson J."/>
            <person name="Mondo S."/>
            <person name="Nolan M."/>
            <person name="Ohm R."/>
            <person name="Pangilinan J."/>
            <person name="Park H.-J."/>
            <person name="Ramirez L."/>
            <person name="Alfaro M."/>
            <person name="Sun H."/>
            <person name="Tritt A."/>
            <person name="Yoshinaga Y."/>
            <person name="Zwiers L.-H."/>
            <person name="Turgeon B."/>
            <person name="Goodwin S."/>
            <person name="Spatafora J."/>
            <person name="Crous P."/>
            <person name="Grigoriev I."/>
        </authorList>
    </citation>
    <scope>NUCLEOTIDE SEQUENCE</scope>
    <source>
        <strain evidence="3">CBS 690.94</strain>
    </source>
</reference>
<evidence type="ECO:0000313" key="3">
    <source>
        <dbReference type="EMBL" id="KAF2442195.1"/>
    </source>
</evidence>
<dbReference type="AlphaFoldDB" id="A0A9P4PBY6"/>
<gene>
    <name evidence="3" type="ORF">P171DRAFT_487451</name>
</gene>
<comment type="caution">
    <text evidence="3">The sequence shown here is derived from an EMBL/GenBank/DDBJ whole genome shotgun (WGS) entry which is preliminary data.</text>
</comment>
<evidence type="ECO:0000256" key="1">
    <source>
        <dbReference type="SAM" id="MobiDB-lite"/>
    </source>
</evidence>
<keyword evidence="2" id="KW-0732">Signal</keyword>
<feature type="compositionally biased region" description="Basic and acidic residues" evidence="1">
    <location>
        <begin position="84"/>
        <end position="100"/>
    </location>
</feature>
<feature type="compositionally biased region" description="Polar residues" evidence="1">
    <location>
        <begin position="121"/>
        <end position="134"/>
    </location>
</feature>
<evidence type="ECO:0000256" key="2">
    <source>
        <dbReference type="SAM" id="SignalP"/>
    </source>
</evidence>
<feature type="compositionally biased region" description="Basic and acidic residues" evidence="1">
    <location>
        <begin position="41"/>
        <end position="63"/>
    </location>
</feature>
<name>A0A9P4PBY6_9PLEO</name>
<sequence length="164" mass="17243">MKFTTTLVIAGAILVAMVSAVPTPQFGGSIGERQWGGEVAAGDKRAPQFGGEVEKGKKYDHDGALYTPSGPAKPVVERQFGGDSLHDRQWGGSSSDKRQFGGDSSQDRQWGSSTSEKRQFGGSSTGKRPLSSSSTDKHQFDSSSTGKHQFGGSSPDRQQGGSSS</sequence>
<feature type="compositionally biased region" description="Polar residues" evidence="1">
    <location>
        <begin position="102"/>
        <end position="114"/>
    </location>
</feature>
<dbReference type="OrthoDB" id="3790769at2759"/>
<organism evidence="3 4">
    <name type="scientific">Karstenula rhodostoma CBS 690.94</name>
    <dbReference type="NCBI Taxonomy" id="1392251"/>
    <lineage>
        <taxon>Eukaryota</taxon>
        <taxon>Fungi</taxon>
        <taxon>Dikarya</taxon>
        <taxon>Ascomycota</taxon>
        <taxon>Pezizomycotina</taxon>
        <taxon>Dothideomycetes</taxon>
        <taxon>Pleosporomycetidae</taxon>
        <taxon>Pleosporales</taxon>
        <taxon>Massarineae</taxon>
        <taxon>Didymosphaeriaceae</taxon>
        <taxon>Karstenula</taxon>
    </lineage>
</organism>
<feature type="compositionally biased region" description="Polar residues" evidence="1">
    <location>
        <begin position="141"/>
        <end position="164"/>
    </location>
</feature>